<gene>
    <name evidence="10" type="ORF">QBC42DRAFT_196328</name>
</gene>
<evidence type="ECO:0000256" key="2">
    <source>
        <dbReference type="ARBA" id="ARBA00022559"/>
    </source>
</evidence>
<keyword evidence="5" id="KW-0560">Oxidoreductase</keyword>
<comment type="caution">
    <text evidence="10">The sequence shown here is derived from an EMBL/GenBank/DDBJ whole genome shotgun (WGS) entry which is preliminary data.</text>
</comment>
<dbReference type="InterPro" id="IPR036851">
    <property type="entry name" value="Chloroperoxidase-like_sf"/>
</dbReference>
<sequence length="254" mass="27437">MASLGLQALTCVSTVISGVVDVISSLGGGNSDAVDHSFQPPTATDRRSPCPMVNALANHGYLPRDGKDVSLATLIKGAKEGVNLAPDATLLVGLKALQTSSTGHWLSFHLDDLSKHGIIEHDGSLSRKDTRFGDNHTFAPEVWATVASHFKQDKISIETAALARKNRLADAAKANPEIELTPDAIRFSFIETSLYLYVFGENTDGNARTDWVRTLFEQERLPYDQGFKRSDKLLTISGLLEVSSKVRAATDEGA</sequence>
<feature type="domain" description="Heme haloperoxidase family profile" evidence="9">
    <location>
        <begin position="34"/>
        <end position="241"/>
    </location>
</feature>
<protein>
    <submittedName>
        <fullName evidence="10">Chloroperoxidase</fullName>
    </submittedName>
</protein>
<dbReference type="Proteomes" id="UP001321749">
    <property type="component" value="Unassembled WGS sequence"/>
</dbReference>
<proteinExistence type="inferred from homology"/>
<evidence type="ECO:0000256" key="6">
    <source>
        <dbReference type="ARBA" id="ARBA00023004"/>
    </source>
</evidence>
<keyword evidence="6" id="KW-0408">Iron</keyword>
<keyword evidence="11" id="KW-1185">Reference proteome</keyword>
<keyword evidence="3" id="KW-0349">Heme</keyword>
<dbReference type="GO" id="GO:0046872">
    <property type="term" value="F:metal ion binding"/>
    <property type="evidence" value="ECO:0007669"/>
    <property type="project" value="UniProtKB-KW"/>
</dbReference>
<evidence type="ECO:0000256" key="1">
    <source>
        <dbReference type="ARBA" id="ARBA00001970"/>
    </source>
</evidence>
<evidence type="ECO:0000313" key="10">
    <source>
        <dbReference type="EMBL" id="KAK4464767.1"/>
    </source>
</evidence>
<dbReference type="AlphaFoldDB" id="A0AAV9HZ05"/>
<dbReference type="InterPro" id="IPR000028">
    <property type="entry name" value="Chloroperoxidase"/>
</dbReference>
<dbReference type="PANTHER" id="PTHR33577">
    <property type="entry name" value="STERIGMATOCYSTIN BIOSYNTHESIS PEROXIDASE STCC-RELATED"/>
    <property type="match status" value="1"/>
</dbReference>
<dbReference type="Gene3D" id="1.10.489.10">
    <property type="entry name" value="Chloroperoxidase-like"/>
    <property type="match status" value="1"/>
</dbReference>
<evidence type="ECO:0000256" key="4">
    <source>
        <dbReference type="ARBA" id="ARBA00022723"/>
    </source>
</evidence>
<evidence type="ECO:0000259" key="9">
    <source>
        <dbReference type="PROSITE" id="PS51405"/>
    </source>
</evidence>
<dbReference type="PANTHER" id="PTHR33577:SF19">
    <property type="entry name" value="HEME HALOPEROXIDASE FAMILY PROFILE DOMAIN-CONTAINING PROTEIN-RELATED"/>
    <property type="match status" value="1"/>
</dbReference>
<feature type="signal peptide" evidence="8">
    <location>
        <begin position="1"/>
        <end position="17"/>
    </location>
</feature>
<evidence type="ECO:0000256" key="3">
    <source>
        <dbReference type="ARBA" id="ARBA00022617"/>
    </source>
</evidence>
<feature type="chain" id="PRO_5043462929" evidence="8">
    <location>
        <begin position="18"/>
        <end position="254"/>
    </location>
</feature>
<evidence type="ECO:0000313" key="11">
    <source>
        <dbReference type="Proteomes" id="UP001321749"/>
    </source>
</evidence>
<dbReference type="EMBL" id="MU864945">
    <property type="protein sequence ID" value="KAK4464767.1"/>
    <property type="molecule type" value="Genomic_DNA"/>
</dbReference>
<keyword evidence="8" id="KW-0732">Signal</keyword>
<name>A0AAV9HZ05_9PEZI</name>
<reference evidence="10" key="2">
    <citation type="submission" date="2023-06" db="EMBL/GenBank/DDBJ databases">
        <authorList>
            <consortium name="Lawrence Berkeley National Laboratory"/>
            <person name="Mondo S.J."/>
            <person name="Hensen N."/>
            <person name="Bonometti L."/>
            <person name="Westerberg I."/>
            <person name="Brannstrom I.O."/>
            <person name="Guillou S."/>
            <person name="Cros-Aarteil S."/>
            <person name="Calhoun S."/>
            <person name="Haridas S."/>
            <person name="Kuo A."/>
            <person name="Pangilinan J."/>
            <person name="Riley R."/>
            <person name="Labutti K."/>
            <person name="Andreopoulos B."/>
            <person name="Lipzen A."/>
            <person name="Chen C."/>
            <person name="Yanf M."/>
            <person name="Daum C."/>
            <person name="Ng V."/>
            <person name="Clum A."/>
            <person name="Steindorff A."/>
            <person name="Ohm R."/>
            <person name="Martin F."/>
            <person name="Silar P."/>
            <person name="Natvig D."/>
            <person name="Lalanne C."/>
            <person name="Gautier V."/>
            <person name="Ament-Velasquez S.L."/>
            <person name="Kruys A."/>
            <person name="Hutchinson M.I."/>
            <person name="Powell A.J."/>
            <person name="Barry K."/>
            <person name="Miller A.N."/>
            <person name="Grigoriev I.V."/>
            <person name="Debuchy R."/>
            <person name="Gladieux P."/>
            <person name="Thoren M.H."/>
            <person name="Johannesson H."/>
        </authorList>
    </citation>
    <scope>NUCLEOTIDE SEQUENCE</scope>
    <source>
        <strain evidence="10">PSN324</strain>
    </source>
</reference>
<dbReference type="GO" id="GO:0004601">
    <property type="term" value="F:peroxidase activity"/>
    <property type="evidence" value="ECO:0007669"/>
    <property type="project" value="UniProtKB-KW"/>
</dbReference>
<keyword evidence="4" id="KW-0479">Metal-binding</keyword>
<comment type="cofactor">
    <cofactor evidence="1">
        <name>heme b</name>
        <dbReference type="ChEBI" id="CHEBI:60344"/>
    </cofactor>
</comment>
<keyword evidence="2" id="KW-0575">Peroxidase</keyword>
<dbReference type="Pfam" id="PF01328">
    <property type="entry name" value="Peroxidase_2"/>
    <property type="match status" value="1"/>
</dbReference>
<comment type="similarity">
    <text evidence="7">Belongs to the chloroperoxidase family.</text>
</comment>
<evidence type="ECO:0000256" key="5">
    <source>
        <dbReference type="ARBA" id="ARBA00023002"/>
    </source>
</evidence>
<dbReference type="SUPFAM" id="SSF47571">
    <property type="entry name" value="Cloroperoxidase"/>
    <property type="match status" value="1"/>
</dbReference>
<evidence type="ECO:0000256" key="7">
    <source>
        <dbReference type="ARBA" id="ARBA00025795"/>
    </source>
</evidence>
<reference evidence="10" key="1">
    <citation type="journal article" date="2023" name="Mol. Phylogenet. Evol.">
        <title>Genome-scale phylogeny and comparative genomics of the fungal order Sordariales.</title>
        <authorList>
            <person name="Hensen N."/>
            <person name="Bonometti L."/>
            <person name="Westerberg I."/>
            <person name="Brannstrom I.O."/>
            <person name="Guillou S."/>
            <person name="Cros-Aarteil S."/>
            <person name="Calhoun S."/>
            <person name="Haridas S."/>
            <person name="Kuo A."/>
            <person name="Mondo S."/>
            <person name="Pangilinan J."/>
            <person name="Riley R."/>
            <person name="LaButti K."/>
            <person name="Andreopoulos B."/>
            <person name="Lipzen A."/>
            <person name="Chen C."/>
            <person name="Yan M."/>
            <person name="Daum C."/>
            <person name="Ng V."/>
            <person name="Clum A."/>
            <person name="Steindorff A."/>
            <person name="Ohm R.A."/>
            <person name="Martin F."/>
            <person name="Silar P."/>
            <person name="Natvig D.O."/>
            <person name="Lalanne C."/>
            <person name="Gautier V."/>
            <person name="Ament-Velasquez S.L."/>
            <person name="Kruys A."/>
            <person name="Hutchinson M.I."/>
            <person name="Powell A.J."/>
            <person name="Barry K."/>
            <person name="Miller A.N."/>
            <person name="Grigoriev I.V."/>
            <person name="Debuchy R."/>
            <person name="Gladieux P."/>
            <person name="Hiltunen Thoren M."/>
            <person name="Johannesson H."/>
        </authorList>
    </citation>
    <scope>NUCLEOTIDE SEQUENCE</scope>
    <source>
        <strain evidence="10">PSN324</strain>
    </source>
</reference>
<evidence type="ECO:0000256" key="8">
    <source>
        <dbReference type="SAM" id="SignalP"/>
    </source>
</evidence>
<dbReference type="PROSITE" id="PS51405">
    <property type="entry name" value="HEME_HALOPEROXIDASE"/>
    <property type="match status" value="1"/>
</dbReference>
<accession>A0AAV9HZ05</accession>
<organism evidence="10 11">
    <name type="scientific">Cladorrhinum samala</name>
    <dbReference type="NCBI Taxonomy" id="585594"/>
    <lineage>
        <taxon>Eukaryota</taxon>
        <taxon>Fungi</taxon>
        <taxon>Dikarya</taxon>
        <taxon>Ascomycota</taxon>
        <taxon>Pezizomycotina</taxon>
        <taxon>Sordariomycetes</taxon>
        <taxon>Sordariomycetidae</taxon>
        <taxon>Sordariales</taxon>
        <taxon>Podosporaceae</taxon>
        <taxon>Cladorrhinum</taxon>
    </lineage>
</organism>